<accession>A0A1E3WH77</accession>
<name>A0A1E3WH77_9VIBR</name>
<evidence type="ECO:0000313" key="2">
    <source>
        <dbReference type="EMBL" id="ODS05164.1"/>
    </source>
</evidence>
<dbReference type="EMBL" id="MDCJ01000007">
    <property type="protein sequence ID" value="ODS05164.1"/>
    <property type="molecule type" value="Genomic_DNA"/>
</dbReference>
<evidence type="ECO:0000256" key="1">
    <source>
        <dbReference type="SAM" id="Phobius"/>
    </source>
</evidence>
<protein>
    <recommendedName>
        <fullName evidence="4">TMhelix containing protein</fullName>
    </recommendedName>
</protein>
<sequence>MSLISAALGIANALGVTDTVSNWFGGNNGNEIADKVLKVTQAVTGTTSLSSTIEAIQDPVMAAKVEEALMQHELEFNKLAFGDKKDARDLQEKSLESGDKFANRFLYYFSFYWAIVASGYLFAITFISIPDQAVRFADTILGFLLGTIIAGIISFFYGASFKEPKAKPNPKPI</sequence>
<keyword evidence="1" id="KW-1133">Transmembrane helix</keyword>
<keyword evidence="1" id="KW-0812">Transmembrane</keyword>
<dbReference type="Proteomes" id="UP000095131">
    <property type="component" value="Unassembled WGS sequence"/>
</dbReference>
<feature type="transmembrane region" description="Helical" evidence="1">
    <location>
        <begin position="105"/>
        <end position="127"/>
    </location>
</feature>
<dbReference type="PATRIC" id="fig|45658.8.peg.4289"/>
<dbReference type="AlphaFoldDB" id="A0A1E3WH77"/>
<reference evidence="2 3" key="1">
    <citation type="submission" date="2016-08" db="EMBL/GenBank/DDBJ databases">
        <title>Genome sequencing of Vibrio scophthalmi strain FP3289, an isolated from Paralichthys olivaceus.</title>
        <authorList>
            <person name="Han H.-J."/>
        </authorList>
    </citation>
    <scope>NUCLEOTIDE SEQUENCE [LARGE SCALE GENOMIC DNA]</scope>
    <source>
        <strain evidence="2 3">FP3289</strain>
    </source>
</reference>
<gene>
    <name evidence="2" type="ORF">VSF3289_04305</name>
</gene>
<feature type="transmembrane region" description="Helical" evidence="1">
    <location>
        <begin position="139"/>
        <end position="159"/>
    </location>
</feature>
<evidence type="ECO:0000313" key="3">
    <source>
        <dbReference type="Proteomes" id="UP000095131"/>
    </source>
</evidence>
<keyword evidence="1" id="KW-0472">Membrane</keyword>
<comment type="caution">
    <text evidence="2">The sequence shown here is derived from an EMBL/GenBank/DDBJ whole genome shotgun (WGS) entry which is preliminary data.</text>
</comment>
<organism evidence="2 3">
    <name type="scientific">Vibrio scophthalmi</name>
    <dbReference type="NCBI Taxonomy" id="45658"/>
    <lineage>
        <taxon>Bacteria</taxon>
        <taxon>Pseudomonadati</taxon>
        <taxon>Pseudomonadota</taxon>
        <taxon>Gammaproteobacteria</taxon>
        <taxon>Vibrionales</taxon>
        <taxon>Vibrionaceae</taxon>
        <taxon>Vibrio</taxon>
    </lineage>
</organism>
<dbReference type="RefSeq" id="WP_006713348.1">
    <property type="nucleotide sequence ID" value="NZ_MDCJ01000007.1"/>
</dbReference>
<dbReference type="OrthoDB" id="1122879at2"/>
<evidence type="ECO:0008006" key="4">
    <source>
        <dbReference type="Google" id="ProtNLM"/>
    </source>
</evidence>
<proteinExistence type="predicted"/>